<name>A0A228HP58_9BURK</name>
<protein>
    <submittedName>
        <fullName evidence="2">Uncharacterized protein</fullName>
    </submittedName>
</protein>
<gene>
    <name evidence="3" type="ORF">BLA13014_07128</name>
    <name evidence="2" type="ORF">CFB84_41320</name>
</gene>
<reference evidence="2 4" key="3">
    <citation type="submission" date="2017-08" db="EMBL/GenBank/DDBJ databases">
        <title>WGS of novel Burkholderia cepaca complex species.</title>
        <authorList>
            <person name="Lipuma J."/>
            <person name="Spilker T."/>
        </authorList>
    </citation>
    <scope>NUCLEOTIDE SEQUENCE [LARGE SCALE GENOMIC DNA]</scope>
    <source>
        <strain evidence="2 4">AU17325</strain>
    </source>
</reference>
<reference evidence="4" key="1">
    <citation type="submission" date="2017-06" db="EMBL/GenBank/DDBJ databases">
        <authorList>
            <person name="LiPuma J."/>
            <person name="Spilker T."/>
        </authorList>
    </citation>
    <scope>NUCLEOTIDE SEQUENCE [LARGE SCALE GENOMIC DNA]</scope>
    <source>
        <strain evidence="4">AU17325</strain>
    </source>
</reference>
<proteinExistence type="predicted"/>
<feature type="transmembrane region" description="Helical" evidence="1">
    <location>
        <begin position="70"/>
        <end position="92"/>
    </location>
</feature>
<keyword evidence="1" id="KW-0472">Membrane</keyword>
<dbReference type="AlphaFoldDB" id="A0A228HP58"/>
<dbReference type="Proteomes" id="UP000494261">
    <property type="component" value="Unassembled WGS sequence"/>
</dbReference>
<dbReference type="EMBL" id="NKFA01000041">
    <property type="protein sequence ID" value="OXI31964.1"/>
    <property type="molecule type" value="Genomic_DNA"/>
</dbReference>
<dbReference type="GeneID" id="99664745"/>
<reference evidence="3 5" key="4">
    <citation type="submission" date="2019-09" db="EMBL/GenBank/DDBJ databases">
        <authorList>
            <person name="Depoorter E."/>
        </authorList>
    </citation>
    <scope>NUCLEOTIDE SEQUENCE [LARGE SCALE GENOMIC DNA]</scope>
    <source>
        <strain evidence="3">LMG 13014</strain>
    </source>
</reference>
<keyword evidence="1" id="KW-1133">Transmembrane helix</keyword>
<sequence>MSTTGAEGDERETKRTFREAFVETLHMLRAGPDTEEEWDSRESQLHAMVRESVPSAIGVTLARTLIEQPVVFLVGIGGLILWTVLEAIPFIYRLLF</sequence>
<accession>A0A228HP58</accession>
<evidence type="ECO:0000313" key="5">
    <source>
        <dbReference type="Proteomes" id="UP000494261"/>
    </source>
</evidence>
<evidence type="ECO:0000313" key="4">
    <source>
        <dbReference type="Proteomes" id="UP000214600"/>
    </source>
</evidence>
<dbReference type="EMBL" id="CABVQC010000076">
    <property type="protein sequence ID" value="VWC44118.1"/>
    <property type="molecule type" value="Genomic_DNA"/>
</dbReference>
<organism evidence="2 4">
    <name type="scientific">Burkholderia aenigmatica</name>
    <dbReference type="NCBI Taxonomy" id="2015348"/>
    <lineage>
        <taxon>Bacteria</taxon>
        <taxon>Pseudomonadati</taxon>
        <taxon>Pseudomonadota</taxon>
        <taxon>Betaproteobacteria</taxon>
        <taxon>Burkholderiales</taxon>
        <taxon>Burkholderiaceae</taxon>
        <taxon>Burkholderia</taxon>
        <taxon>Burkholderia cepacia complex</taxon>
    </lineage>
</organism>
<dbReference type="Proteomes" id="UP000214600">
    <property type="component" value="Unassembled WGS sequence"/>
</dbReference>
<dbReference type="OrthoDB" id="9899180at2"/>
<keyword evidence="1" id="KW-0812">Transmembrane</keyword>
<evidence type="ECO:0000313" key="3">
    <source>
        <dbReference type="EMBL" id="VWC44118.1"/>
    </source>
</evidence>
<accession>A0A6P2S2D8</accession>
<evidence type="ECO:0000313" key="2">
    <source>
        <dbReference type="EMBL" id="OXI31964.1"/>
    </source>
</evidence>
<evidence type="ECO:0000256" key="1">
    <source>
        <dbReference type="SAM" id="Phobius"/>
    </source>
</evidence>
<reference evidence="2" key="2">
    <citation type="submission" date="2017-06" db="EMBL/GenBank/DDBJ databases">
        <authorList>
            <person name="Kim H.J."/>
            <person name="Triplett B.A."/>
        </authorList>
    </citation>
    <scope>NUCLEOTIDE SEQUENCE [LARGE SCALE GENOMIC DNA]</scope>
    <source>
        <strain evidence="2">AU17325</strain>
    </source>
</reference>
<dbReference type="RefSeq" id="WP_025496640.1">
    <property type="nucleotide sequence ID" value="NZ_CABVQC010000076.1"/>
</dbReference>